<dbReference type="Pfam" id="PF06996">
    <property type="entry name" value="T6SS_TssG"/>
    <property type="match status" value="1"/>
</dbReference>
<dbReference type="EMBL" id="CP135444">
    <property type="protein sequence ID" value="WRY35452.1"/>
    <property type="molecule type" value="Genomic_DNA"/>
</dbReference>
<evidence type="ECO:0000313" key="2">
    <source>
        <dbReference type="Proteomes" id="UP001623290"/>
    </source>
</evidence>
<dbReference type="PANTHER" id="PTHR35564:SF4">
    <property type="entry name" value="CYTOPLASMIC PROTEIN"/>
    <property type="match status" value="1"/>
</dbReference>
<reference evidence="1 2" key="1">
    <citation type="submission" date="2023-09" db="EMBL/GenBank/DDBJ databases">
        <title>Thioclava shenzhenensis sp. nov., a multidrug resistant bacteria-antagonizing species isolated from coastal seawater.</title>
        <authorList>
            <person name="Long M."/>
        </authorList>
    </citation>
    <scope>NUCLEOTIDE SEQUENCE [LARGE SCALE GENOMIC DNA]</scope>
    <source>
        <strain evidence="1 2">FTW29</strain>
        <plasmid evidence="1 2">unnamed1</plasmid>
    </source>
</reference>
<name>A0ABZ1E6H9_9RHOB</name>
<geneLocation type="plasmid" evidence="1 2">
    <name>unnamed1</name>
</geneLocation>
<dbReference type="RefSeq" id="WP_330647224.1">
    <property type="nucleotide sequence ID" value="NZ_CP135444.1"/>
</dbReference>
<keyword evidence="1" id="KW-0614">Plasmid</keyword>
<evidence type="ECO:0000313" key="1">
    <source>
        <dbReference type="EMBL" id="WRY35452.1"/>
    </source>
</evidence>
<dbReference type="NCBIfam" id="TIGR03347">
    <property type="entry name" value="VI_chp_1"/>
    <property type="match status" value="1"/>
</dbReference>
<sequence>MSAETAPVLDPTRSAVSQASTVLARREGEMARAVGRGLLAALRRIEREAPAGRPRIGRNTRLKQSLVRLGQDPFLSFPAQDLARMGERGQVPSVRAQFLGFFGAFGALPLNWTEEVLRWFESGDGSFAAFTDIFAARFQELFFRVWSDARAITQFDHRDDRFTAFLQAFTGTATPDSYPDQALPATSRAYLAPFAIGRVKSPVKLRQMLSVHFGAGLRVEVEEMVPTWLRIEPEARSALGLQCAGLGRNLHLGAQVRSIREKITIHLHVPDMVQFNHMLPGAQGHAELRDLVRWYLGVVTEVDVALWLPKPQIMPAVLGQSTRIGWMACIAPDPGRPEQQVHATRYTLSLPDGDQTPPRPQGIAA</sequence>
<dbReference type="InterPro" id="IPR010732">
    <property type="entry name" value="T6SS_TssG-like"/>
</dbReference>
<dbReference type="Proteomes" id="UP001623290">
    <property type="component" value="Plasmid unnamed1"/>
</dbReference>
<protein>
    <submittedName>
        <fullName evidence="1">Type VI secretion system baseplate subunit TssG</fullName>
    </submittedName>
</protein>
<dbReference type="PANTHER" id="PTHR35564">
    <property type="match status" value="1"/>
</dbReference>
<gene>
    <name evidence="1" type="primary">tssG</name>
    <name evidence="1" type="ORF">RPE78_14460</name>
</gene>
<organism evidence="1 2">
    <name type="scientific">Thioclava litoralis</name>
    <dbReference type="NCBI Taxonomy" id="3076557"/>
    <lineage>
        <taxon>Bacteria</taxon>
        <taxon>Pseudomonadati</taxon>
        <taxon>Pseudomonadota</taxon>
        <taxon>Alphaproteobacteria</taxon>
        <taxon>Rhodobacterales</taxon>
        <taxon>Paracoccaceae</taxon>
        <taxon>Thioclava</taxon>
    </lineage>
</organism>
<keyword evidence="2" id="KW-1185">Reference proteome</keyword>
<proteinExistence type="predicted"/>
<accession>A0ABZ1E6H9</accession>